<proteinExistence type="predicted"/>
<dbReference type="Proteomes" id="UP000887565">
    <property type="component" value="Unplaced"/>
</dbReference>
<reference evidence="2" key="1">
    <citation type="submission" date="2022-11" db="UniProtKB">
        <authorList>
            <consortium name="WormBaseParasite"/>
        </authorList>
    </citation>
    <scope>IDENTIFICATION</scope>
</reference>
<accession>A0A915I547</accession>
<dbReference type="WBParaSite" id="nRc.2.0.1.t08965-RA">
    <property type="protein sequence ID" value="nRc.2.0.1.t08965-RA"/>
    <property type="gene ID" value="nRc.2.0.1.g08965"/>
</dbReference>
<evidence type="ECO:0000313" key="2">
    <source>
        <dbReference type="WBParaSite" id="nRc.2.0.1.t08965-RA"/>
    </source>
</evidence>
<dbReference type="AlphaFoldDB" id="A0A915I547"/>
<organism evidence="1 2">
    <name type="scientific">Romanomermis culicivorax</name>
    <name type="common">Nematode worm</name>
    <dbReference type="NCBI Taxonomy" id="13658"/>
    <lineage>
        <taxon>Eukaryota</taxon>
        <taxon>Metazoa</taxon>
        <taxon>Ecdysozoa</taxon>
        <taxon>Nematoda</taxon>
        <taxon>Enoplea</taxon>
        <taxon>Dorylaimia</taxon>
        <taxon>Mermithida</taxon>
        <taxon>Mermithoidea</taxon>
        <taxon>Mermithidae</taxon>
        <taxon>Romanomermis</taxon>
    </lineage>
</organism>
<keyword evidence="1" id="KW-1185">Reference proteome</keyword>
<sequence length="90" mass="10446">MFDFLLRRIAIFANFSEKRQECLFFTQNAIMSKNKNFYDKPTGAKQPPVNVIAIKANGALRQQALTSENRFEGFLYTYIKIESGATRLFR</sequence>
<protein>
    <submittedName>
        <fullName evidence="2">Uncharacterized protein</fullName>
    </submittedName>
</protein>
<name>A0A915I547_ROMCU</name>
<evidence type="ECO:0000313" key="1">
    <source>
        <dbReference type="Proteomes" id="UP000887565"/>
    </source>
</evidence>